<dbReference type="SMART" id="SM01101">
    <property type="entry name" value="CRISPR_assoc"/>
    <property type="match status" value="1"/>
</dbReference>
<dbReference type="NCBIfam" id="TIGR01907">
    <property type="entry name" value="casE_Cse3"/>
    <property type="match status" value="1"/>
</dbReference>
<dbReference type="EMBL" id="FMZE01000001">
    <property type="protein sequence ID" value="SDC08486.1"/>
    <property type="molecule type" value="Genomic_DNA"/>
</dbReference>
<protein>
    <submittedName>
        <fullName evidence="1">CRISPR system Cascade subunit CasE</fullName>
    </submittedName>
</protein>
<accession>A0A222VND0</accession>
<dbReference type="AlphaFoldDB" id="A0A222VND0"/>
<dbReference type="SUPFAM" id="SSF117987">
    <property type="entry name" value="CRISPR-associated protein"/>
    <property type="match status" value="2"/>
</dbReference>
<evidence type="ECO:0000313" key="2">
    <source>
        <dbReference type="Proteomes" id="UP000199494"/>
    </source>
</evidence>
<dbReference type="RefSeq" id="WP_091795489.1">
    <property type="nucleotide sequence ID" value="NZ_CP016353.1"/>
</dbReference>
<dbReference type="CDD" id="cd09727">
    <property type="entry name" value="Cas6_I-E"/>
    <property type="match status" value="1"/>
</dbReference>
<organism evidence="1 2">
    <name type="scientific">Prauserella marina</name>
    <dbReference type="NCBI Taxonomy" id="530584"/>
    <lineage>
        <taxon>Bacteria</taxon>
        <taxon>Bacillati</taxon>
        <taxon>Actinomycetota</taxon>
        <taxon>Actinomycetes</taxon>
        <taxon>Pseudonocardiales</taxon>
        <taxon>Pseudonocardiaceae</taxon>
        <taxon>Prauserella</taxon>
    </lineage>
</organism>
<dbReference type="Proteomes" id="UP000199494">
    <property type="component" value="Unassembled WGS sequence"/>
</dbReference>
<name>A0A222VND0_9PSEU</name>
<dbReference type="Gene3D" id="3.30.70.1210">
    <property type="entry name" value="Crispr-associated protein, domain 2"/>
    <property type="match status" value="1"/>
</dbReference>
<dbReference type="STRING" id="530584.SAMN05421630_101366"/>
<keyword evidence="2" id="KW-1185">Reference proteome</keyword>
<gene>
    <name evidence="1" type="ORF">SAMN05421630_101366</name>
</gene>
<proteinExistence type="predicted"/>
<dbReference type="InterPro" id="IPR010179">
    <property type="entry name" value="CRISPR-assoc_prot_Cse3"/>
</dbReference>
<dbReference type="Gene3D" id="3.30.70.1200">
    <property type="entry name" value="Crispr-associated protein, domain 1"/>
    <property type="match status" value="1"/>
</dbReference>
<dbReference type="OrthoDB" id="9795689at2"/>
<sequence length="221" mass="25081">MSHLTRYEFNTARRGTRWLLSSPQRLHAAVLSSFPSELTQSAEDGRILWRLDSRPHQTLLYMVSPHRPDLTHLVEETGWPRIREWETRDYDPLLTRLAPGQRWTFRLTANPAQSRRRSETASRSQRFGHVTVAQQTQWLLDRVQKHGFAVVEGKSKEPDVAVQGRHTWKFTRSGQTVTIATVVFEGTLEVTDPAALRFALINGIGPAKGYGCGLLTLAAAR</sequence>
<evidence type="ECO:0000313" key="1">
    <source>
        <dbReference type="EMBL" id="SDC08486.1"/>
    </source>
</evidence>
<dbReference type="Pfam" id="PF08798">
    <property type="entry name" value="CRISPR_assoc"/>
    <property type="match status" value="1"/>
</dbReference>
<dbReference type="KEGG" id="pmad:BAY61_10020"/>
<reference evidence="1 2" key="1">
    <citation type="submission" date="2016-10" db="EMBL/GenBank/DDBJ databases">
        <authorList>
            <person name="de Groot N.N."/>
        </authorList>
    </citation>
    <scope>NUCLEOTIDE SEQUENCE [LARGE SCALE GENOMIC DNA]</scope>
    <source>
        <strain evidence="1 2">CGMCC 4.5506</strain>
    </source>
</reference>